<dbReference type="EMBL" id="JAPCWZ010000009">
    <property type="protein sequence ID" value="KAK8850774.1"/>
    <property type="molecule type" value="Genomic_DNA"/>
</dbReference>
<comment type="caution">
    <text evidence="1">The sequence shown here is derived from an EMBL/GenBank/DDBJ whole genome shotgun (WGS) entry which is preliminary data.</text>
</comment>
<keyword evidence="2" id="KW-1185">Reference proteome</keyword>
<sequence>MSQQFEFQSRLKVNLKTADGFYDQGMAVTQGIINSSFEGLYNRYTALQKIEWDNDDAEMNADLLPSRILIPQSVGVNLAKINHQIRFKSGTLKKKSPKRTYKLDGWMVTVVCDLDQQFVKRHPADKESKTEKAQREFIENEFDVPGDYRIERLYAKLTSANWNNFDMDQSKFIIDGTEMSYDDWKDDDDKAASAFSSLCSSWARDMNKRGLTTLGIKVTLPDIDLKENPTFSPTSMIHQIYPYRDAGGKTTTGFTPLGNANCLLYLEKVGGASLPDAKQVGFSGNFCHPAAGQLPEVSGSFVVTQPLFIERFLLPQLQAMNQATTVYVAPLWGSANGWAFPYDVGVDPDYPSHTTSVYEFHKNSDGTTYVYTRNIDKSKGPINDQNIHSGKTWWQSEHWSKASTTFTQTTGTNKMELKGTFEYCRGIKISSHSSMSNPEHHSHELYSGKWNIGITMTTSNSGIELTLGDASNSDNPMHLEMTGKMTQSESLQAYHTNETKLRDRIGDNMKQRLKELRKSLNDGFHSSGRFVYCGAGQLDFSQPLFTNDGAVIANVAWKPIPAEKKVLVNPLANAKAAGTSAKFASLQNSSYSNNPMIPHPSKLGKLVVATE</sequence>
<protein>
    <submittedName>
        <fullName evidence="1">Uncharacterized protein</fullName>
    </submittedName>
</protein>
<evidence type="ECO:0000313" key="1">
    <source>
        <dbReference type="EMBL" id="KAK8850774.1"/>
    </source>
</evidence>
<organism evidence="1 2">
    <name type="scientific">Apiospora arundinis</name>
    <dbReference type="NCBI Taxonomy" id="335852"/>
    <lineage>
        <taxon>Eukaryota</taxon>
        <taxon>Fungi</taxon>
        <taxon>Dikarya</taxon>
        <taxon>Ascomycota</taxon>
        <taxon>Pezizomycotina</taxon>
        <taxon>Sordariomycetes</taxon>
        <taxon>Xylariomycetidae</taxon>
        <taxon>Amphisphaeriales</taxon>
        <taxon>Apiosporaceae</taxon>
        <taxon>Apiospora</taxon>
    </lineage>
</organism>
<evidence type="ECO:0000313" key="2">
    <source>
        <dbReference type="Proteomes" id="UP001390339"/>
    </source>
</evidence>
<accession>A0ABR2HPG3</accession>
<dbReference type="Proteomes" id="UP001390339">
    <property type="component" value="Unassembled WGS sequence"/>
</dbReference>
<gene>
    <name evidence="1" type="ORF">PGQ11_013253</name>
</gene>
<reference evidence="1 2" key="1">
    <citation type="journal article" date="2024" name="IMA Fungus">
        <title>Apiospora arundinis, a panoply of carbohydrate-active enzymes and secondary metabolites.</title>
        <authorList>
            <person name="Sorensen T."/>
            <person name="Petersen C."/>
            <person name="Muurmann A.T."/>
            <person name="Christiansen J.V."/>
            <person name="Brundto M.L."/>
            <person name="Overgaard C.K."/>
            <person name="Boysen A.T."/>
            <person name="Wollenberg R.D."/>
            <person name="Larsen T.O."/>
            <person name="Sorensen J.L."/>
            <person name="Nielsen K.L."/>
            <person name="Sondergaard T.E."/>
        </authorList>
    </citation>
    <scope>NUCLEOTIDE SEQUENCE [LARGE SCALE GENOMIC DNA]</scope>
    <source>
        <strain evidence="1 2">AAU 773</strain>
    </source>
</reference>
<name>A0ABR2HPG3_9PEZI</name>
<proteinExistence type="predicted"/>